<dbReference type="InterPro" id="IPR029063">
    <property type="entry name" value="SAM-dependent_MTases_sf"/>
</dbReference>
<accession>A0A380C258</accession>
<evidence type="ECO:0000313" key="1">
    <source>
        <dbReference type="EMBL" id="BCV44750.1"/>
    </source>
</evidence>
<proteinExistence type="predicted"/>
<dbReference type="PANTHER" id="PTHR20974:SF0">
    <property type="entry name" value="UPF0585 PROTEIN CG18661"/>
    <property type="match status" value="1"/>
</dbReference>
<keyword evidence="1" id="KW-0489">Methyltransferase</keyword>
<dbReference type="GO" id="GO:0032259">
    <property type="term" value="P:methylation"/>
    <property type="evidence" value="ECO:0007669"/>
    <property type="project" value="UniProtKB-KW"/>
</dbReference>
<dbReference type="InterPro" id="IPR010342">
    <property type="entry name" value="DUF938"/>
</dbReference>
<organism evidence="2 3">
    <name type="scientific">Shewanella algae</name>
    <dbReference type="NCBI Taxonomy" id="38313"/>
    <lineage>
        <taxon>Bacteria</taxon>
        <taxon>Pseudomonadati</taxon>
        <taxon>Pseudomonadota</taxon>
        <taxon>Gammaproteobacteria</taxon>
        <taxon>Alteromonadales</taxon>
        <taxon>Shewanellaceae</taxon>
        <taxon>Shewanella</taxon>
    </lineage>
</organism>
<protein>
    <submittedName>
        <fullName evidence="1">Methylase</fullName>
    </submittedName>
    <submittedName>
        <fullName evidence="2">Protein of uncharacterized function (DUF938)</fullName>
    </submittedName>
</protein>
<name>A0A380C258_9GAMM</name>
<dbReference type="EMBL" id="AP024613">
    <property type="protein sequence ID" value="BCV44750.1"/>
    <property type="molecule type" value="Genomic_DNA"/>
</dbReference>
<dbReference type="Proteomes" id="UP000825078">
    <property type="component" value="Chromosome"/>
</dbReference>
<gene>
    <name evidence="2" type="ORF">NCTC10738_04299</name>
    <name evidence="1" type="ORF">TUM17379_17680</name>
</gene>
<dbReference type="PANTHER" id="PTHR20974">
    <property type="entry name" value="UPF0585 PROTEIN CG18661"/>
    <property type="match status" value="1"/>
</dbReference>
<sequence length="206" mass="22952">MSSIPAPFSQACENNREPILKILKQAFSGCRRVLEIGSGTGQHSVYFAPQLPHLVWQCSDQPQYLDGIRAWHAKLPASNLAEVITLEVCSPWPQAATEPAPDAIYSANTAHIMSQPMVEAMFTGIGKVLQNGGRFCLYGPFNYRGDYSSDSNRVFDAMLRQRDPQSGIRDQEWILMLAAAQGLELCQDHAMPANNRLLEFIRKTAR</sequence>
<evidence type="ECO:0000313" key="3">
    <source>
        <dbReference type="Proteomes" id="UP000254069"/>
    </source>
</evidence>
<keyword evidence="1" id="KW-0808">Transferase</keyword>
<dbReference type="GO" id="GO:0008168">
    <property type="term" value="F:methyltransferase activity"/>
    <property type="evidence" value="ECO:0007669"/>
    <property type="project" value="UniProtKB-KW"/>
</dbReference>
<accession>A0A3G4UM96</accession>
<dbReference type="AlphaFoldDB" id="A0A380C258"/>
<dbReference type="CDD" id="cd02440">
    <property type="entry name" value="AdoMet_MTases"/>
    <property type="match status" value="1"/>
</dbReference>
<dbReference type="Proteomes" id="UP000254069">
    <property type="component" value="Unassembled WGS sequence"/>
</dbReference>
<dbReference type="SUPFAM" id="SSF53335">
    <property type="entry name" value="S-adenosyl-L-methionine-dependent methyltransferases"/>
    <property type="match status" value="1"/>
</dbReference>
<keyword evidence="3" id="KW-1185">Reference proteome</keyword>
<reference evidence="1" key="2">
    <citation type="submission" date="2021-05" db="EMBL/GenBank/DDBJ databases">
        <title>Molecular characterization for Shewanella algae harboring chromosomal blaOXA-55-like strains isolated from clinical and environment sample.</title>
        <authorList>
            <person name="Ohama Y."/>
            <person name="Aoki K."/>
            <person name="Harada S."/>
            <person name="Moriya K."/>
            <person name="Ishii Y."/>
            <person name="Tateda K."/>
        </authorList>
    </citation>
    <scope>NUCLEOTIDE SEQUENCE</scope>
    <source>
        <strain evidence="1">TUM17379</strain>
    </source>
</reference>
<dbReference type="EMBL" id="UGYO01000002">
    <property type="protein sequence ID" value="SUJ10845.1"/>
    <property type="molecule type" value="Genomic_DNA"/>
</dbReference>
<reference evidence="2 3" key="1">
    <citation type="submission" date="2018-06" db="EMBL/GenBank/DDBJ databases">
        <authorList>
            <consortium name="Pathogen Informatics"/>
            <person name="Doyle S."/>
        </authorList>
    </citation>
    <scope>NUCLEOTIDE SEQUENCE [LARGE SCALE GENOMIC DNA]</scope>
    <source>
        <strain evidence="2 3">NCTC10738</strain>
    </source>
</reference>
<dbReference type="Pfam" id="PF06080">
    <property type="entry name" value="DUF938"/>
    <property type="match status" value="1"/>
</dbReference>
<dbReference type="RefSeq" id="WP_044734297.1">
    <property type="nucleotide sequence ID" value="NZ_AP024613.1"/>
</dbReference>
<evidence type="ECO:0000313" key="2">
    <source>
        <dbReference type="EMBL" id="SUJ10845.1"/>
    </source>
</evidence>
<dbReference type="Gene3D" id="3.40.50.150">
    <property type="entry name" value="Vaccinia Virus protein VP39"/>
    <property type="match status" value="1"/>
</dbReference>